<dbReference type="InterPro" id="IPR013022">
    <property type="entry name" value="Xyl_isomerase-like_TIM-brl"/>
</dbReference>
<keyword evidence="2" id="KW-0413">Isomerase</keyword>
<evidence type="ECO:0000313" key="2">
    <source>
        <dbReference type="EMBL" id="RIA64711.1"/>
    </source>
</evidence>
<evidence type="ECO:0000313" key="3">
    <source>
        <dbReference type="Proteomes" id="UP000266506"/>
    </source>
</evidence>
<feature type="domain" description="Xylose isomerase-like TIM barrel" evidence="1">
    <location>
        <begin position="19"/>
        <end position="241"/>
    </location>
</feature>
<dbReference type="Gene3D" id="3.20.20.150">
    <property type="entry name" value="Divalent-metal-dependent TIM barrel enzymes"/>
    <property type="match status" value="1"/>
</dbReference>
<dbReference type="InParanoid" id="A0A397R2R6"/>
<dbReference type="AlphaFoldDB" id="A0A397R2R6"/>
<evidence type="ECO:0000259" key="1">
    <source>
        <dbReference type="Pfam" id="PF01261"/>
    </source>
</evidence>
<dbReference type="Pfam" id="PF01261">
    <property type="entry name" value="AP_endonuc_2"/>
    <property type="match status" value="1"/>
</dbReference>
<dbReference type="EMBL" id="QXEV01000045">
    <property type="protein sequence ID" value="RIA64711.1"/>
    <property type="molecule type" value="Genomic_DNA"/>
</dbReference>
<protein>
    <submittedName>
        <fullName evidence="2">Sugar phosphate isomerase/epimerase</fullName>
    </submittedName>
</protein>
<reference evidence="2 3" key="1">
    <citation type="submission" date="2018-08" db="EMBL/GenBank/DDBJ databases">
        <title>Genomic Encyclopedia of Archaeal and Bacterial Type Strains, Phase II (KMG-II): from individual species to whole genera.</title>
        <authorList>
            <person name="Goeker M."/>
        </authorList>
    </citation>
    <scope>NUCLEOTIDE SEQUENCE [LARGE SCALE GENOMIC DNA]</scope>
    <source>
        <strain evidence="2 3">ATCC 27112</strain>
    </source>
</reference>
<dbReference type="InterPro" id="IPR050312">
    <property type="entry name" value="IolE/XylAMocC-like"/>
</dbReference>
<dbReference type="InterPro" id="IPR036237">
    <property type="entry name" value="Xyl_isomerase-like_sf"/>
</dbReference>
<dbReference type="SUPFAM" id="SSF51658">
    <property type="entry name" value="Xylose isomerase-like"/>
    <property type="match status" value="1"/>
</dbReference>
<comment type="caution">
    <text evidence="2">The sequence shown here is derived from an EMBL/GenBank/DDBJ whole genome shotgun (WGS) entry which is preliminary data.</text>
</comment>
<proteinExistence type="predicted"/>
<dbReference type="Proteomes" id="UP000266506">
    <property type="component" value="Unassembled WGS sequence"/>
</dbReference>
<keyword evidence="3" id="KW-1185">Reference proteome</keyword>
<sequence length="256" mass="29915">MIKLGMPQLFEFDTIEDNLKLAKELGLDFIELNLNFGYCRKEMEAKTVKALLDKYNIKATLHFYDEADLGSYPEVVDAYLVLLERYCKLGEGYIESMNIHLCPGPVVTISGVKNYIYEKEYDDYIKRFVSNLHRAEKICNDHGIRMVIENTDNIPSMCKRTYKDLYDAGFKFCYDIGHDHLSYDLVQEVIKDIPLEFQEFHFHDGKDRKKCHLALGEGTIDLKKFKELTIKHDAWVNLEVKQASDLRVSVPYFRNL</sequence>
<gene>
    <name evidence="2" type="ORF">EI71_02000</name>
</gene>
<organism evidence="2 3">
    <name type="scientific">Anaeroplasma bactoclasticum</name>
    <dbReference type="NCBI Taxonomy" id="2088"/>
    <lineage>
        <taxon>Bacteria</taxon>
        <taxon>Bacillati</taxon>
        <taxon>Mycoplasmatota</taxon>
        <taxon>Mollicutes</taxon>
        <taxon>Anaeroplasmatales</taxon>
        <taxon>Anaeroplasmataceae</taxon>
        <taxon>Anaeroplasma</taxon>
    </lineage>
</organism>
<name>A0A397R2R6_9MOLU</name>
<dbReference type="GO" id="GO:0016853">
    <property type="term" value="F:isomerase activity"/>
    <property type="evidence" value="ECO:0007669"/>
    <property type="project" value="UniProtKB-KW"/>
</dbReference>
<accession>A0A397R2R6</accession>
<dbReference type="OrthoDB" id="1900402at2"/>
<dbReference type="PANTHER" id="PTHR12110">
    <property type="entry name" value="HYDROXYPYRUVATE ISOMERASE"/>
    <property type="match status" value="1"/>
</dbReference>
<dbReference type="RefSeq" id="WP_119017033.1">
    <property type="nucleotide sequence ID" value="NZ_QXEV01000045.1"/>
</dbReference>